<dbReference type="EMBL" id="CM042022">
    <property type="protein sequence ID" value="KAI3816337.1"/>
    <property type="molecule type" value="Genomic_DNA"/>
</dbReference>
<proteinExistence type="predicted"/>
<comment type="caution">
    <text evidence="1">The sequence shown here is derived from an EMBL/GenBank/DDBJ whole genome shotgun (WGS) entry which is preliminary data.</text>
</comment>
<gene>
    <name evidence="1" type="ORF">L1987_16030</name>
</gene>
<dbReference type="Proteomes" id="UP001056120">
    <property type="component" value="Linkage Group LG05"/>
</dbReference>
<evidence type="ECO:0000313" key="1">
    <source>
        <dbReference type="EMBL" id="KAI3816337.1"/>
    </source>
</evidence>
<reference evidence="1 2" key="2">
    <citation type="journal article" date="2022" name="Mol. Ecol. Resour.">
        <title>The genomes of chicory, endive, great burdock and yacon provide insights into Asteraceae paleo-polyploidization history and plant inulin production.</title>
        <authorList>
            <person name="Fan W."/>
            <person name="Wang S."/>
            <person name="Wang H."/>
            <person name="Wang A."/>
            <person name="Jiang F."/>
            <person name="Liu H."/>
            <person name="Zhao H."/>
            <person name="Xu D."/>
            <person name="Zhang Y."/>
        </authorList>
    </citation>
    <scope>NUCLEOTIDE SEQUENCE [LARGE SCALE GENOMIC DNA]</scope>
    <source>
        <strain evidence="2">cv. Yunnan</strain>
        <tissue evidence="1">Leaves</tissue>
    </source>
</reference>
<protein>
    <submittedName>
        <fullName evidence="1">Uncharacterized protein</fullName>
    </submittedName>
</protein>
<reference evidence="2" key="1">
    <citation type="journal article" date="2022" name="Mol. Ecol. Resour.">
        <title>The genomes of chicory, endive, great burdock and yacon provide insights into Asteraceae palaeo-polyploidization history and plant inulin production.</title>
        <authorList>
            <person name="Fan W."/>
            <person name="Wang S."/>
            <person name="Wang H."/>
            <person name="Wang A."/>
            <person name="Jiang F."/>
            <person name="Liu H."/>
            <person name="Zhao H."/>
            <person name="Xu D."/>
            <person name="Zhang Y."/>
        </authorList>
    </citation>
    <scope>NUCLEOTIDE SEQUENCE [LARGE SCALE GENOMIC DNA]</scope>
    <source>
        <strain evidence="2">cv. Yunnan</strain>
    </source>
</reference>
<name>A0ACB9J7L1_9ASTR</name>
<evidence type="ECO:0000313" key="2">
    <source>
        <dbReference type="Proteomes" id="UP001056120"/>
    </source>
</evidence>
<accession>A0ACB9J7L1</accession>
<sequence length="508" mass="58822">MRRAGTGEETCGEDDDDDHEVLPRNDDIVGNQEVENVCKGMEQGEDEVCKEIKGDGEDVKETNVQQNVDEVVEERVAEDEVVEDEVVEDEVVANKENEEVVSDEVVENILDDKFDNENVVKDATPTYENKGGEEHEETTIGGDDEEEQEAGENEHEHPGVNDDDPNQEEALIFMRTWLMEHAGYKQEDTQDWGLDKLKEEMNKVEIEIAMYDIMRMEGTKTPEKRQKQLGKKKKSTSPRSLEVRRKWKENLLEANVGYTMASLNRMGDERLMKELDNLKRLLGEKSFLKEVREHKATEKDDNDVDTLLATVPFLQTGDPTNKEDITQEKRIKTLSHALKSPYATDAERYQMVFQSSVTGSDFYKVIFESFYTNIKLVANALDAFTELLNFEEQKRSPDFKFRLYGCIMLIRFLITLRDFCNASHGNIYGSTTTWKCGFDTEKELEKQTRHVTELRYKYVSKILLSDLNNYKNQLLDYAKEFSKSMEGKKQDPKRDLFKELMARQDETF</sequence>
<keyword evidence="2" id="KW-1185">Reference proteome</keyword>
<organism evidence="1 2">
    <name type="scientific">Smallanthus sonchifolius</name>
    <dbReference type="NCBI Taxonomy" id="185202"/>
    <lineage>
        <taxon>Eukaryota</taxon>
        <taxon>Viridiplantae</taxon>
        <taxon>Streptophyta</taxon>
        <taxon>Embryophyta</taxon>
        <taxon>Tracheophyta</taxon>
        <taxon>Spermatophyta</taxon>
        <taxon>Magnoliopsida</taxon>
        <taxon>eudicotyledons</taxon>
        <taxon>Gunneridae</taxon>
        <taxon>Pentapetalae</taxon>
        <taxon>asterids</taxon>
        <taxon>campanulids</taxon>
        <taxon>Asterales</taxon>
        <taxon>Asteraceae</taxon>
        <taxon>Asteroideae</taxon>
        <taxon>Heliantheae alliance</taxon>
        <taxon>Millerieae</taxon>
        <taxon>Smallanthus</taxon>
    </lineage>
</organism>